<name>A0A7J7D4S9_TRIWF</name>
<dbReference type="AlphaFoldDB" id="A0A7J7D4S9"/>
<dbReference type="PANTHER" id="PTHR36008">
    <property type="entry name" value="OS09G0478400 PROTEIN"/>
    <property type="match status" value="1"/>
</dbReference>
<accession>A0A7J7D4S9</accession>
<dbReference type="EMBL" id="JAAARO010000010">
    <property type="protein sequence ID" value="KAF5741357.1"/>
    <property type="molecule type" value="Genomic_DNA"/>
</dbReference>
<dbReference type="InParanoid" id="A0A7J7D4S9"/>
<organism evidence="1 2">
    <name type="scientific">Tripterygium wilfordii</name>
    <name type="common">Thunder God vine</name>
    <dbReference type="NCBI Taxonomy" id="458696"/>
    <lineage>
        <taxon>Eukaryota</taxon>
        <taxon>Viridiplantae</taxon>
        <taxon>Streptophyta</taxon>
        <taxon>Embryophyta</taxon>
        <taxon>Tracheophyta</taxon>
        <taxon>Spermatophyta</taxon>
        <taxon>Magnoliopsida</taxon>
        <taxon>eudicotyledons</taxon>
        <taxon>Gunneridae</taxon>
        <taxon>Pentapetalae</taxon>
        <taxon>rosids</taxon>
        <taxon>fabids</taxon>
        <taxon>Celastrales</taxon>
        <taxon>Celastraceae</taxon>
        <taxon>Tripterygium</taxon>
    </lineage>
</organism>
<dbReference type="FunCoup" id="A0A7J7D4S9">
    <property type="interactions" value="2120"/>
</dbReference>
<sequence length="210" mass="24500">MSRVNQALFLLGRQLHTLSHDGPTESLKRRITELEKKRRRKYPKKDQVFVEVPEPKTWLDTATIPMYLTVAGIALFAKLLMMYDESRSQELIERKIKNAPEGQGSVRMITREEWEEFRELRPRTPFESKLARPDAKIRTGEPLQMVSAQEFSSPTPTPSFILICKLTNMLIVNNSLIIDDSLKHWLIIANDILRYASLSNPIKRKRYLYN</sequence>
<reference evidence="1 2" key="1">
    <citation type="journal article" date="2020" name="Nat. Commun.">
        <title>Genome of Tripterygium wilfordii and identification of cytochrome P450 involved in triptolide biosynthesis.</title>
        <authorList>
            <person name="Tu L."/>
            <person name="Su P."/>
            <person name="Zhang Z."/>
            <person name="Gao L."/>
            <person name="Wang J."/>
            <person name="Hu T."/>
            <person name="Zhou J."/>
            <person name="Zhang Y."/>
            <person name="Zhao Y."/>
            <person name="Liu Y."/>
            <person name="Song Y."/>
            <person name="Tong Y."/>
            <person name="Lu Y."/>
            <person name="Yang J."/>
            <person name="Xu C."/>
            <person name="Jia M."/>
            <person name="Peters R.J."/>
            <person name="Huang L."/>
            <person name="Gao W."/>
        </authorList>
    </citation>
    <scope>NUCLEOTIDE SEQUENCE [LARGE SCALE GENOMIC DNA]</scope>
    <source>
        <strain evidence="2">cv. XIE 37</strain>
        <tissue evidence="1">Leaf</tissue>
    </source>
</reference>
<protein>
    <submittedName>
        <fullName evidence="1">Uncharacterized protein</fullName>
    </submittedName>
</protein>
<dbReference type="Proteomes" id="UP000593562">
    <property type="component" value="Unassembled WGS sequence"/>
</dbReference>
<evidence type="ECO:0000313" key="1">
    <source>
        <dbReference type="EMBL" id="KAF5741357.1"/>
    </source>
</evidence>
<evidence type="ECO:0000313" key="2">
    <source>
        <dbReference type="Proteomes" id="UP000593562"/>
    </source>
</evidence>
<dbReference type="PANTHER" id="PTHR36008:SF1">
    <property type="entry name" value="OS09G0478400 PROTEIN"/>
    <property type="match status" value="1"/>
</dbReference>
<keyword evidence="2" id="KW-1185">Reference proteome</keyword>
<gene>
    <name evidence="1" type="ORF">HS088_TW10G00354</name>
</gene>
<proteinExistence type="predicted"/>
<comment type="caution">
    <text evidence="1">The sequence shown here is derived from an EMBL/GenBank/DDBJ whole genome shotgun (WGS) entry which is preliminary data.</text>
</comment>